<feature type="transmembrane region" description="Helical" evidence="1">
    <location>
        <begin position="147"/>
        <end position="165"/>
    </location>
</feature>
<evidence type="ECO:0000256" key="1">
    <source>
        <dbReference type="SAM" id="Phobius"/>
    </source>
</evidence>
<sequence>MFWIFLVLVAHFTWALENVYTKIVIGSKIKNPYIFLILITILSVLILPFIDYKYVILPADNTIWWLLLAGLFYNLAGFPYVKAMELEEVTRINILWNIIPIFSLILGWILIGDKISVIEFIAMIFLLTGAIIASLKKTNSTFKLSRAFWLMLLASLFYALYAIVIRHLSSSTSFQTIFFWTVLFDAIIISTIFIFKSIRKDFVQTIQSNSIVFFVLFFVVVIVSNIGTLLVQWSLTIKPAALVFSLEGFQSLFVFCLAIIAAKFSPKFIAESTSPKNLLVKFLAFLFVMVGVVLLAF</sequence>
<evidence type="ECO:0000313" key="4">
    <source>
        <dbReference type="Proteomes" id="UP000178490"/>
    </source>
</evidence>
<dbReference type="AlphaFoldDB" id="A0A1F6P0I2"/>
<feature type="transmembrane region" description="Helical" evidence="1">
    <location>
        <begin position="62"/>
        <end position="81"/>
    </location>
</feature>
<protein>
    <recommendedName>
        <fullName evidence="2">EamA domain-containing protein</fullName>
    </recommendedName>
</protein>
<dbReference type="Gene3D" id="1.10.3730.20">
    <property type="match status" value="1"/>
</dbReference>
<gene>
    <name evidence="3" type="ORF">A2537_02195</name>
</gene>
<name>A0A1F6P0I2_9BACT</name>
<feature type="transmembrane region" description="Helical" evidence="1">
    <location>
        <begin position="6"/>
        <end position="25"/>
    </location>
</feature>
<keyword evidence="1" id="KW-1133">Transmembrane helix</keyword>
<dbReference type="Proteomes" id="UP000178490">
    <property type="component" value="Unassembled WGS sequence"/>
</dbReference>
<feature type="transmembrane region" description="Helical" evidence="1">
    <location>
        <begin position="241"/>
        <end position="266"/>
    </location>
</feature>
<dbReference type="InterPro" id="IPR037185">
    <property type="entry name" value="EmrE-like"/>
</dbReference>
<comment type="caution">
    <text evidence="3">The sequence shown here is derived from an EMBL/GenBank/DDBJ whole genome shotgun (WGS) entry which is preliminary data.</text>
</comment>
<dbReference type="InterPro" id="IPR000620">
    <property type="entry name" value="EamA_dom"/>
</dbReference>
<dbReference type="GO" id="GO:0016020">
    <property type="term" value="C:membrane"/>
    <property type="evidence" value="ECO:0007669"/>
    <property type="project" value="InterPro"/>
</dbReference>
<reference evidence="3 4" key="1">
    <citation type="journal article" date="2016" name="Nat. Commun.">
        <title>Thousands of microbial genomes shed light on interconnected biogeochemical processes in an aquifer system.</title>
        <authorList>
            <person name="Anantharaman K."/>
            <person name="Brown C.T."/>
            <person name="Hug L.A."/>
            <person name="Sharon I."/>
            <person name="Castelle C.J."/>
            <person name="Probst A.J."/>
            <person name="Thomas B.C."/>
            <person name="Singh A."/>
            <person name="Wilkins M.J."/>
            <person name="Karaoz U."/>
            <person name="Brodie E.L."/>
            <person name="Williams K.H."/>
            <person name="Hubbard S.S."/>
            <person name="Banfield J.F."/>
        </authorList>
    </citation>
    <scope>NUCLEOTIDE SEQUENCE [LARGE SCALE GENOMIC DNA]</scope>
</reference>
<feature type="transmembrane region" description="Helical" evidence="1">
    <location>
        <begin position="32"/>
        <end position="50"/>
    </location>
</feature>
<feature type="transmembrane region" description="Helical" evidence="1">
    <location>
        <begin position="210"/>
        <end position="235"/>
    </location>
</feature>
<keyword evidence="1" id="KW-0812">Transmembrane</keyword>
<feature type="transmembrane region" description="Helical" evidence="1">
    <location>
        <begin position="278"/>
        <end position="296"/>
    </location>
</feature>
<feature type="domain" description="EamA" evidence="2">
    <location>
        <begin position="1"/>
        <end position="134"/>
    </location>
</feature>
<feature type="transmembrane region" description="Helical" evidence="1">
    <location>
        <begin position="117"/>
        <end position="135"/>
    </location>
</feature>
<dbReference type="SUPFAM" id="SSF103481">
    <property type="entry name" value="Multidrug resistance efflux transporter EmrE"/>
    <property type="match status" value="1"/>
</dbReference>
<proteinExistence type="predicted"/>
<organism evidence="3 4">
    <name type="scientific">Candidatus Magasanikbacteria bacterium RIFOXYD2_FULL_36_9</name>
    <dbReference type="NCBI Taxonomy" id="1798707"/>
    <lineage>
        <taxon>Bacteria</taxon>
        <taxon>Candidatus Magasanikiibacteriota</taxon>
    </lineage>
</organism>
<evidence type="ECO:0000259" key="2">
    <source>
        <dbReference type="Pfam" id="PF00892"/>
    </source>
</evidence>
<dbReference type="EMBL" id="MFRC01000036">
    <property type="protein sequence ID" value="OGH89590.1"/>
    <property type="molecule type" value="Genomic_DNA"/>
</dbReference>
<evidence type="ECO:0000313" key="3">
    <source>
        <dbReference type="EMBL" id="OGH89590.1"/>
    </source>
</evidence>
<accession>A0A1F6P0I2</accession>
<dbReference type="Pfam" id="PF00892">
    <property type="entry name" value="EamA"/>
    <property type="match status" value="1"/>
</dbReference>
<keyword evidence="1" id="KW-0472">Membrane</keyword>
<feature type="transmembrane region" description="Helical" evidence="1">
    <location>
        <begin position="177"/>
        <end position="198"/>
    </location>
</feature>
<feature type="transmembrane region" description="Helical" evidence="1">
    <location>
        <begin position="93"/>
        <end position="111"/>
    </location>
</feature>